<evidence type="ECO:0000313" key="2">
    <source>
        <dbReference type="Proteomes" id="UP000270094"/>
    </source>
</evidence>
<dbReference type="EMBL" id="UYYB01021625">
    <property type="protein sequence ID" value="VDM71693.1"/>
    <property type="molecule type" value="Genomic_DNA"/>
</dbReference>
<dbReference type="AlphaFoldDB" id="A0A3P7IV53"/>
<protein>
    <submittedName>
        <fullName evidence="1">Uncharacterized protein</fullName>
    </submittedName>
</protein>
<dbReference type="Proteomes" id="UP000270094">
    <property type="component" value="Unassembled WGS sequence"/>
</dbReference>
<accession>A0A3P7IV53</accession>
<name>A0A3P7IV53_STRVU</name>
<proteinExistence type="predicted"/>
<organism evidence="1 2">
    <name type="scientific">Strongylus vulgaris</name>
    <name type="common">Blood worm</name>
    <dbReference type="NCBI Taxonomy" id="40348"/>
    <lineage>
        <taxon>Eukaryota</taxon>
        <taxon>Metazoa</taxon>
        <taxon>Ecdysozoa</taxon>
        <taxon>Nematoda</taxon>
        <taxon>Chromadorea</taxon>
        <taxon>Rhabditida</taxon>
        <taxon>Rhabditina</taxon>
        <taxon>Rhabditomorpha</taxon>
        <taxon>Strongyloidea</taxon>
        <taxon>Strongylidae</taxon>
        <taxon>Strongylus</taxon>
    </lineage>
</organism>
<dbReference type="OrthoDB" id="5865177at2759"/>
<reference evidence="1 2" key="1">
    <citation type="submission" date="2018-11" db="EMBL/GenBank/DDBJ databases">
        <authorList>
            <consortium name="Pathogen Informatics"/>
        </authorList>
    </citation>
    <scope>NUCLEOTIDE SEQUENCE [LARGE SCALE GENOMIC DNA]</scope>
</reference>
<keyword evidence="2" id="KW-1185">Reference proteome</keyword>
<sequence length="213" mass="24546">MMPRLVRMNPEECAHLVIDCFPDYIASIRPHTEERDMCYPLLKAAFKIKRERQETFLQTDEDTEEFLFGIVFEGIVNEQLEELDDILQDWLLYWLPTGSRTDFCLNIAAAAECVKSTILLMEARGLLDNAFEVLFKQINGSKKDQQRFVYWLDKGLTFCSSHSNSSQSRGWLLRIMRAVTGAAIEESTIGQWTLLFLFTGNGLSKFESGIQMH</sequence>
<gene>
    <name evidence="1" type="ORF">SVUK_LOCUS6691</name>
</gene>
<evidence type="ECO:0000313" key="1">
    <source>
        <dbReference type="EMBL" id="VDM71693.1"/>
    </source>
</evidence>